<gene>
    <name evidence="1" type="ORF">SAMN05421811_113140</name>
</gene>
<evidence type="ECO:0000313" key="1">
    <source>
        <dbReference type="EMBL" id="SEU36143.1"/>
    </source>
</evidence>
<reference evidence="1 2" key="1">
    <citation type="submission" date="2016-10" db="EMBL/GenBank/DDBJ databases">
        <authorList>
            <person name="de Groot N.N."/>
        </authorList>
    </citation>
    <scope>NUCLEOTIDE SEQUENCE [LARGE SCALE GENOMIC DNA]</scope>
    <source>
        <strain evidence="1 2">CGMCC 4.5598</strain>
    </source>
</reference>
<keyword evidence="2" id="KW-1185">Reference proteome</keyword>
<dbReference type="AlphaFoldDB" id="A0A1I0L835"/>
<protein>
    <submittedName>
        <fullName evidence="1">Uncharacterized protein</fullName>
    </submittedName>
</protein>
<organism evidence="1 2">
    <name type="scientific">Nonomuraea wenchangensis</name>
    <dbReference type="NCBI Taxonomy" id="568860"/>
    <lineage>
        <taxon>Bacteria</taxon>
        <taxon>Bacillati</taxon>
        <taxon>Actinomycetota</taxon>
        <taxon>Actinomycetes</taxon>
        <taxon>Streptosporangiales</taxon>
        <taxon>Streptosporangiaceae</taxon>
        <taxon>Nonomuraea</taxon>
    </lineage>
</organism>
<evidence type="ECO:0000313" key="2">
    <source>
        <dbReference type="Proteomes" id="UP000199361"/>
    </source>
</evidence>
<dbReference type="EMBL" id="FOHX01000013">
    <property type="protein sequence ID" value="SEU36143.1"/>
    <property type="molecule type" value="Genomic_DNA"/>
</dbReference>
<accession>A0A1I0L835</accession>
<dbReference type="Proteomes" id="UP000199361">
    <property type="component" value="Unassembled WGS sequence"/>
</dbReference>
<proteinExistence type="predicted"/>
<sequence>MPPRSRRFGGNGAYEPVYDAPVEDEPYLIDDERRMVRDDEGTEVVSDITIPTAAR</sequence>
<name>A0A1I0L835_9ACTN</name>